<reference evidence="1 2" key="1">
    <citation type="journal article" date="2004" name="Virus Genes">
        <title>The genome of phiAsp2, an actinoplanes infecting phage.</title>
        <authorList>
            <person name="Jarling M."/>
            <person name="Bartkowiak K."/>
            <person name="Pape H."/>
            <person name="Meinhardt F."/>
        </authorList>
    </citation>
    <scope>NUCLEOTIDE SEQUENCE</scope>
</reference>
<evidence type="ECO:0000313" key="2">
    <source>
        <dbReference type="Proteomes" id="UP000001245"/>
    </source>
</evidence>
<dbReference type="KEGG" id="vg:2846169"/>
<accession>Q6J822</accession>
<sequence length="74" mass="8486">MDKTMTVYVGISSDTRTTERYYVDCRDTSRPTQDPRGRQLRLLKTDDPAKLVRDITAEGIRQGVMVTFEDETGE</sequence>
<protein>
    <submittedName>
        <fullName evidence="1">Pas9</fullName>
    </submittedName>
</protein>
<proteinExistence type="predicted"/>
<evidence type="ECO:0000313" key="1">
    <source>
        <dbReference type="EMBL" id="AAT36757.1"/>
    </source>
</evidence>
<dbReference type="GeneID" id="2846169"/>
<name>Q6J822_9CAUD</name>
<keyword evidence="2" id="KW-1185">Reference proteome</keyword>
<dbReference type="EMBL" id="AY576796">
    <property type="protein sequence ID" value="AAT36757.1"/>
    <property type="molecule type" value="Genomic_DNA"/>
</dbReference>
<gene>
    <name evidence="1" type="primary">pas9</name>
</gene>
<organism evidence="1 2">
    <name type="scientific">Actinoplanes phage phiAsp2</name>
    <dbReference type="NCBI Taxonomy" id="279303"/>
    <lineage>
        <taxon>Viruses</taxon>
        <taxon>Duplodnaviria</taxon>
        <taxon>Heunggongvirae</taxon>
        <taxon>Uroviricota</taxon>
        <taxon>Caudoviricetes</taxon>
        <taxon>Aspduovirus</taxon>
        <taxon>Aspduovirus Asp2</taxon>
    </lineage>
</organism>
<dbReference type="Proteomes" id="UP000001245">
    <property type="component" value="Segment"/>
</dbReference>
<dbReference type="RefSeq" id="YP_024795.1">
    <property type="nucleotide sequence ID" value="NC_005885.1"/>
</dbReference>